<comment type="cofactor">
    <cofactor evidence="1">
        <name>FAD</name>
        <dbReference type="ChEBI" id="CHEBI:57692"/>
    </cofactor>
</comment>
<comment type="similarity">
    <text evidence="3">Belongs to the lysine N(6)-hydroxylase/L-ornithine N(5)-oxygenase family.</text>
</comment>
<dbReference type="EC" id="1.14.13.196" evidence="4"/>
<evidence type="ECO:0000256" key="6">
    <source>
        <dbReference type="ARBA" id="ARBA00022827"/>
    </source>
</evidence>
<proteinExistence type="inferred from homology"/>
<dbReference type="Proteomes" id="UP001194468">
    <property type="component" value="Unassembled WGS sequence"/>
</dbReference>
<comment type="caution">
    <text evidence="11">The sequence shown here is derived from an EMBL/GenBank/DDBJ whole genome shotgun (WGS) entry which is preliminary data.</text>
</comment>
<dbReference type="InterPro" id="IPR036188">
    <property type="entry name" value="FAD/NAD-bd_sf"/>
</dbReference>
<dbReference type="InterPro" id="IPR050346">
    <property type="entry name" value="FMO-like"/>
</dbReference>
<evidence type="ECO:0000313" key="11">
    <source>
        <dbReference type="EMBL" id="KAF8448696.1"/>
    </source>
</evidence>
<keyword evidence="7" id="KW-0521">NADP</keyword>
<evidence type="ECO:0000256" key="8">
    <source>
        <dbReference type="ARBA" id="ARBA00023002"/>
    </source>
</evidence>
<comment type="catalytic activity">
    <reaction evidence="9">
        <text>L-ornithine + NADPH + O2 = N(5)-hydroxy-L-ornithine + NADP(+) + H2O</text>
        <dbReference type="Rhea" id="RHEA:41508"/>
        <dbReference type="ChEBI" id="CHEBI:15377"/>
        <dbReference type="ChEBI" id="CHEBI:15379"/>
        <dbReference type="ChEBI" id="CHEBI:46911"/>
        <dbReference type="ChEBI" id="CHEBI:57783"/>
        <dbReference type="ChEBI" id="CHEBI:58349"/>
        <dbReference type="ChEBI" id="CHEBI:78275"/>
        <dbReference type="EC" id="1.14.13.196"/>
    </reaction>
</comment>
<keyword evidence="6" id="KW-0274">FAD</keyword>
<accession>A0AAD4GJ99</accession>
<organism evidence="11 12">
    <name type="scientific">Boletus edulis BED1</name>
    <dbReference type="NCBI Taxonomy" id="1328754"/>
    <lineage>
        <taxon>Eukaryota</taxon>
        <taxon>Fungi</taxon>
        <taxon>Dikarya</taxon>
        <taxon>Basidiomycota</taxon>
        <taxon>Agaricomycotina</taxon>
        <taxon>Agaricomycetes</taxon>
        <taxon>Agaricomycetidae</taxon>
        <taxon>Boletales</taxon>
        <taxon>Boletineae</taxon>
        <taxon>Boletaceae</taxon>
        <taxon>Boletoideae</taxon>
        <taxon>Boletus</taxon>
    </lineage>
</organism>
<evidence type="ECO:0000256" key="10">
    <source>
        <dbReference type="ARBA" id="ARBA00049248"/>
    </source>
</evidence>
<evidence type="ECO:0000256" key="2">
    <source>
        <dbReference type="ARBA" id="ARBA00004924"/>
    </source>
</evidence>
<reference evidence="11" key="2">
    <citation type="journal article" date="2020" name="Nat. Commun.">
        <title>Large-scale genome sequencing of mycorrhizal fungi provides insights into the early evolution of symbiotic traits.</title>
        <authorList>
            <person name="Miyauchi S."/>
            <person name="Kiss E."/>
            <person name="Kuo A."/>
            <person name="Drula E."/>
            <person name="Kohler A."/>
            <person name="Sanchez-Garcia M."/>
            <person name="Morin E."/>
            <person name="Andreopoulos B."/>
            <person name="Barry K.W."/>
            <person name="Bonito G."/>
            <person name="Buee M."/>
            <person name="Carver A."/>
            <person name="Chen C."/>
            <person name="Cichocki N."/>
            <person name="Clum A."/>
            <person name="Culley D."/>
            <person name="Crous P.W."/>
            <person name="Fauchery L."/>
            <person name="Girlanda M."/>
            <person name="Hayes R.D."/>
            <person name="Keri Z."/>
            <person name="LaButti K."/>
            <person name="Lipzen A."/>
            <person name="Lombard V."/>
            <person name="Magnuson J."/>
            <person name="Maillard F."/>
            <person name="Murat C."/>
            <person name="Nolan M."/>
            <person name="Ohm R.A."/>
            <person name="Pangilinan J."/>
            <person name="Pereira M.F."/>
            <person name="Perotto S."/>
            <person name="Peter M."/>
            <person name="Pfister S."/>
            <person name="Riley R."/>
            <person name="Sitrit Y."/>
            <person name="Stielow J.B."/>
            <person name="Szollosi G."/>
            <person name="Zifcakova L."/>
            <person name="Stursova M."/>
            <person name="Spatafora J.W."/>
            <person name="Tedersoo L."/>
            <person name="Vaario L.M."/>
            <person name="Yamada A."/>
            <person name="Yan M."/>
            <person name="Wang P."/>
            <person name="Xu J."/>
            <person name="Bruns T."/>
            <person name="Baldrian P."/>
            <person name="Vilgalys R."/>
            <person name="Dunand C."/>
            <person name="Henrissat B."/>
            <person name="Grigoriev I.V."/>
            <person name="Hibbett D."/>
            <person name="Nagy L.G."/>
            <person name="Martin F.M."/>
        </authorList>
    </citation>
    <scope>NUCLEOTIDE SEQUENCE</scope>
    <source>
        <strain evidence="11">BED1</strain>
    </source>
</reference>
<dbReference type="AlphaFoldDB" id="A0AAD4GJ99"/>
<gene>
    <name evidence="11" type="ORF">L210DRAFT_3389392</name>
</gene>
<dbReference type="InterPro" id="IPR025700">
    <property type="entry name" value="Lys/Orn_oxygenase"/>
</dbReference>
<evidence type="ECO:0000256" key="5">
    <source>
        <dbReference type="ARBA" id="ARBA00022630"/>
    </source>
</evidence>
<protein>
    <recommendedName>
        <fullName evidence="4">L-ornithine N(5)-monooxygenase [NAD(P)H]</fullName>
        <ecNumber evidence="4">1.14.13.196</ecNumber>
    </recommendedName>
</protein>
<dbReference type="Gene3D" id="3.50.50.60">
    <property type="entry name" value="FAD/NAD(P)-binding domain"/>
    <property type="match status" value="1"/>
</dbReference>
<keyword evidence="5" id="KW-0285">Flavoprotein</keyword>
<dbReference type="PANTHER" id="PTHR23023">
    <property type="entry name" value="DIMETHYLANILINE MONOOXYGENASE"/>
    <property type="match status" value="1"/>
</dbReference>
<evidence type="ECO:0000256" key="9">
    <source>
        <dbReference type="ARBA" id="ARBA00047598"/>
    </source>
</evidence>
<evidence type="ECO:0000256" key="4">
    <source>
        <dbReference type="ARBA" id="ARBA00012881"/>
    </source>
</evidence>
<keyword evidence="12" id="KW-1185">Reference proteome</keyword>
<dbReference type="EMBL" id="WHUW01000003">
    <property type="protein sequence ID" value="KAF8448696.1"/>
    <property type="molecule type" value="Genomic_DNA"/>
</dbReference>
<evidence type="ECO:0000313" key="12">
    <source>
        <dbReference type="Proteomes" id="UP001194468"/>
    </source>
</evidence>
<evidence type="ECO:0000256" key="1">
    <source>
        <dbReference type="ARBA" id="ARBA00001974"/>
    </source>
</evidence>
<name>A0AAD4GJ99_BOLED</name>
<keyword evidence="8" id="KW-0560">Oxidoreductase</keyword>
<evidence type="ECO:0000256" key="7">
    <source>
        <dbReference type="ARBA" id="ARBA00022857"/>
    </source>
</evidence>
<comment type="catalytic activity">
    <reaction evidence="10">
        <text>L-ornithine + NADH + O2 = N(5)-hydroxy-L-ornithine + NAD(+) + H2O</text>
        <dbReference type="Rhea" id="RHEA:41512"/>
        <dbReference type="ChEBI" id="CHEBI:15377"/>
        <dbReference type="ChEBI" id="CHEBI:15379"/>
        <dbReference type="ChEBI" id="CHEBI:46911"/>
        <dbReference type="ChEBI" id="CHEBI:57540"/>
        <dbReference type="ChEBI" id="CHEBI:57945"/>
        <dbReference type="ChEBI" id="CHEBI:78275"/>
        <dbReference type="EC" id="1.14.13.196"/>
    </reaction>
</comment>
<evidence type="ECO:0000256" key="3">
    <source>
        <dbReference type="ARBA" id="ARBA00007588"/>
    </source>
</evidence>
<reference evidence="11" key="1">
    <citation type="submission" date="2019-10" db="EMBL/GenBank/DDBJ databases">
        <authorList>
            <consortium name="DOE Joint Genome Institute"/>
            <person name="Kuo A."/>
            <person name="Miyauchi S."/>
            <person name="Kiss E."/>
            <person name="Drula E."/>
            <person name="Kohler A."/>
            <person name="Sanchez-Garcia M."/>
            <person name="Andreopoulos B."/>
            <person name="Barry K.W."/>
            <person name="Bonito G."/>
            <person name="Buee M."/>
            <person name="Carver A."/>
            <person name="Chen C."/>
            <person name="Cichocki N."/>
            <person name="Clum A."/>
            <person name="Culley D."/>
            <person name="Crous P.W."/>
            <person name="Fauchery L."/>
            <person name="Girlanda M."/>
            <person name="Hayes R."/>
            <person name="Keri Z."/>
            <person name="LaButti K."/>
            <person name="Lipzen A."/>
            <person name="Lombard V."/>
            <person name="Magnuson J."/>
            <person name="Maillard F."/>
            <person name="Morin E."/>
            <person name="Murat C."/>
            <person name="Nolan M."/>
            <person name="Ohm R."/>
            <person name="Pangilinan J."/>
            <person name="Pereira M."/>
            <person name="Perotto S."/>
            <person name="Peter M."/>
            <person name="Riley R."/>
            <person name="Sitrit Y."/>
            <person name="Stielow B."/>
            <person name="Szollosi G."/>
            <person name="Zifcakova L."/>
            <person name="Stursova M."/>
            <person name="Spatafora J.W."/>
            <person name="Tedersoo L."/>
            <person name="Vaario L.-M."/>
            <person name="Yamada A."/>
            <person name="Yan M."/>
            <person name="Wang P."/>
            <person name="Xu J."/>
            <person name="Bruns T."/>
            <person name="Baldrian P."/>
            <person name="Vilgalys R."/>
            <person name="Henrissat B."/>
            <person name="Grigoriev I.V."/>
            <person name="Hibbett D."/>
            <person name="Nagy L.G."/>
            <person name="Martin F.M."/>
        </authorList>
    </citation>
    <scope>NUCLEOTIDE SEQUENCE</scope>
    <source>
        <strain evidence="11">BED1</strain>
    </source>
</reference>
<comment type="pathway">
    <text evidence="2">Siderophore biosynthesis.</text>
</comment>
<dbReference type="SUPFAM" id="SSF51905">
    <property type="entry name" value="FAD/NAD(P)-binding domain"/>
    <property type="match status" value="2"/>
</dbReference>
<dbReference type="GO" id="GO:0016491">
    <property type="term" value="F:oxidoreductase activity"/>
    <property type="evidence" value="ECO:0007669"/>
    <property type="project" value="UniProtKB-KW"/>
</dbReference>
<sequence length="565" mass="62519">MVEEAIRQQSVGIIGVGAAGLITGYTLLHDGFQNVQLLTRDTSVGGVWAKHRTYPGVSINNVHGEFGFSPLPMPPPVLKAETGNRLCGEDMSAYMEKFANTYLAGKIRYETEILDVRRGREGSGWDVEVLNLKTGNKEVLSYARIVLCTGGCSQAHVPANLSAKSAEGAGFWGPVVHSSEFGSRVDQILREAQANPEYSVVVVGGGKSAQDISSHLARHGISATVVFDKTDAVIAAPVQLPDWIRKSRCLAVFSPHIELRTRLERFLHTTTLGSKITHAFWNFLTWSSLDVLKVAKDSPLRNAHSMFWGIRTNDEGTGRKDGFHALVYQGQIKLAAPNRAEGYASDGKSVMLRDGQTLRANAVILATGFSSSWTGIFTEKTIEELGLGRHPPLEHVDEWNHYKTLASPPAAHSQRDQWASSIYRGLVPAKNINKRDFAINGAVFITNNGYGFEVMAHWISSYFLEDKMRLPSTIEEALAETERKAAWMRKRFPEMLMWVTESYSGGLTFFSWPQAMDELLEDMGLPTMRSGGNWLTWPFKVTSVDEIATLGEERRAKREADKALA</sequence>
<dbReference type="Pfam" id="PF13434">
    <property type="entry name" value="Lys_Orn_oxgnase"/>
    <property type="match status" value="1"/>
</dbReference>